<dbReference type="KEGG" id="csl:COCSUDRAFT_67709"/>
<evidence type="ECO:0000313" key="3">
    <source>
        <dbReference type="Proteomes" id="UP000007264"/>
    </source>
</evidence>
<name>I0YMG7_COCSC</name>
<reference evidence="2 3" key="1">
    <citation type="journal article" date="2012" name="Genome Biol.">
        <title>The genome of the polar eukaryotic microalga coccomyxa subellipsoidea reveals traits of cold adaptation.</title>
        <authorList>
            <person name="Blanc G."/>
            <person name="Agarkova I."/>
            <person name="Grimwood J."/>
            <person name="Kuo A."/>
            <person name="Brueggeman A."/>
            <person name="Dunigan D."/>
            <person name="Gurnon J."/>
            <person name="Ladunga I."/>
            <person name="Lindquist E."/>
            <person name="Lucas S."/>
            <person name="Pangilinan J."/>
            <person name="Proschold T."/>
            <person name="Salamov A."/>
            <person name="Schmutz J."/>
            <person name="Weeks D."/>
            <person name="Yamada T."/>
            <person name="Claverie J.M."/>
            <person name="Grigoriev I."/>
            <person name="Van Etten J."/>
            <person name="Lomsadze A."/>
            <person name="Borodovsky M."/>
        </authorList>
    </citation>
    <scope>NUCLEOTIDE SEQUENCE [LARGE SCALE GENOMIC DNA]</scope>
    <source>
        <strain evidence="2 3">C-169</strain>
    </source>
</reference>
<dbReference type="AlphaFoldDB" id="I0YMG7"/>
<feature type="compositionally biased region" description="Polar residues" evidence="1">
    <location>
        <begin position="19"/>
        <end position="31"/>
    </location>
</feature>
<protein>
    <submittedName>
        <fullName evidence="2">Uncharacterized protein</fullName>
    </submittedName>
</protein>
<sequence length="69" mass="7001">MEGLGDYGDTDSEEEHPSTIESPPSKSSAVSPTAPPYRAAPTVPQPGTLKLPSAADLLSGKGLDRAGPP</sequence>
<evidence type="ECO:0000313" key="2">
    <source>
        <dbReference type="EMBL" id="EIE19586.1"/>
    </source>
</evidence>
<organism evidence="2 3">
    <name type="scientific">Coccomyxa subellipsoidea (strain C-169)</name>
    <name type="common">Green microalga</name>
    <dbReference type="NCBI Taxonomy" id="574566"/>
    <lineage>
        <taxon>Eukaryota</taxon>
        <taxon>Viridiplantae</taxon>
        <taxon>Chlorophyta</taxon>
        <taxon>core chlorophytes</taxon>
        <taxon>Trebouxiophyceae</taxon>
        <taxon>Trebouxiophyceae incertae sedis</taxon>
        <taxon>Coccomyxaceae</taxon>
        <taxon>Coccomyxa</taxon>
        <taxon>Coccomyxa subellipsoidea</taxon>
    </lineage>
</organism>
<dbReference type="EMBL" id="AGSI01000018">
    <property type="protein sequence ID" value="EIE19586.1"/>
    <property type="molecule type" value="Genomic_DNA"/>
</dbReference>
<comment type="caution">
    <text evidence="2">The sequence shown here is derived from an EMBL/GenBank/DDBJ whole genome shotgun (WGS) entry which is preliminary data.</text>
</comment>
<dbReference type="GeneID" id="17037558"/>
<keyword evidence="3" id="KW-1185">Reference proteome</keyword>
<dbReference type="OrthoDB" id="1935372at2759"/>
<gene>
    <name evidence="2" type="ORF">COCSUDRAFT_67709</name>
</gene>
<evidence type="ECO:0000256" key="1">
    <source>
        <dbReference type="SAM" id="MobiDB-lite"/>
    </source>
</evidence>
<dbReference type="RefSeq" id="XP_005644130.1">
    <property type="nucleotide sequence ID" value="XM_005644073.1"/>
</dbReference>
<accession>I0YMG7</accession>
<feature type="region of interest" description="Disordered" evidence="1">
    <location>
        <begin position="1"/>
        <end position="69"/>
    </location>
</feature>
<proteinExistence type="predicted"/>
<dbReference type="Proteomes" id="UP000007264">
    <property type="component" value="Unassembled WGS sequence"/>
</dbReference>